<evidence type="ECO:0000313" key="2">
    <source>
        <dbReference type="EMBL" id="AES60726.1"/>
    </source>
</evidence>
<organism evidence="2 4">
    <name type="scientific">Medicago truncatula</name>
    <name type="common">Barrel medic</name>
    <name type="synonym">Medicago tribuloides</name>
    <dbReference type="NCBI Taxonomy" id="3880"/>
    <lineage>
        <taxon>Eukaryota</taxon>
        <taxon>Viridiplantae</taxon>
        <taxon>Streptophyta</taxon>
        <taxon>Embryophyta</taxon>
        <taxon>Tracheophyta</taxon>
        <taxon>Spermatophyta</taxon>
        <taxon>Magnoliopsida</taxon>
        <taxon>eudicotyledons</taxon>
        <taxon>Gunneridae</taxon>
        <taxon>Pentapetalae</taxon>
        <taxon>rosids</taxon>
        <taxon>fabids</taxon>
        <taxon>Fabales</taxon>
        <taxon>Fabaceae</taxon>
        <taxon>Papilionoideae</taxon>
        <taxon>50 kb inversion clade</taxon>
        <taxon>NPAAA clade</taxon>
        <taxon>Hologalegina</taxon>
        <taxon>IRL clade</taxon>
        <taxon>Trifolieae</taxon>
        <taxon>Medicago</taxon>
    </lineage>
</organism>
<name>G7IBI7_MEDTR</name>
<dbReference type="EnsemblPlants" id="AES60726">
    <property type="protein sequence ID" value="AES60726"/>
    <property type="gene ID" value="MTR_1g064160"/>
</dbReference>
<dbReference type="Proteomes" id="UP000002051">
    <property type="component" value="Unassembled WGS sequence"/>
</dbReference>
<proteinExistence type="predicted"/>
<dbReference type="EMBL" id="CM001217">
    <property type="protein sequence ID" value="AES60726.1"/>
    <property type="molecule type" value="Genomic_DNA"/>
</dbReference>
<keyword evidence="4" id="KW-1185">Reference proteome</keyword>
<evidence type="ECO:0000256" key="1">
    <source>
        <dbReference type="SAM" id="MobiDB-lite"/>
    </source>
</evidence>
<dbReference type="AlphaFoldDB" id="G7IBI7"/>
<accession>G7IBI7</accession>
<sequence length="90" mass="9654">MVDGGGCDGVVTFEACQLQGERGQGAMVEVTRLRWWVADVGSPSPILTGFGRVTPVLTGLNACPIHHVARTGHTTDSRSDRFDRPVRSGF</sequence>
<evidence type="ECO:0000313" key="3">
    <source>
        <dbReference type="EnsemblPlants" id="AES60726"/>
    </source>
</evidence>
<protein>
    <submittedName>
        <fullName evidence="2 3">Uncharacterized protein</fullName>
    </submittedName>
</protein>
<dbReference type="HOGENOM" id="CLU_2444146_0_0_1"/>
<reference evidence="2 4" key="1">
    <citation type="journal article" date="2011" name="Nature">
        <title>The Medicago genome provides insight into the evolution of rhizobial symbioses.</title>
        <authorList>
            <person name="Young N.D."/>
            <person name="Debelle F."/>
            <person name="Oldroyd G.E."/>
            <person name="Geurts R."/>
            <person name="Cannon S.B."/>
            <person name="Udvardi M.K."/>
            <person name="Benedito V.A."/>
            <person name="Mayer K.F."/>
            <person name="Gouzy J."/>
            <person name="Schoof H."/>
            <person name="Van de Peer Y."/>
            <person name="Proost S."/>
            <person name="Cook D.R."/>
            <person name="Meyers B.C."/>
            <person name="Spannagl M."/>
            <person name="Cheung F."/>
            <person name="De Mita S."/>
            <person name="Krishnakumar V."/>
            <person name="Gundlach H."/>
            <person name="Zhou S."/>
            <person name="Mudge J."/>
            <person name="Bharti A.K."/>
            <person name="Murray J.D."/>
            <person name="Naoumkina M.A."/>
            <person name="Rosen B."/>
            <person name="Silverstein K.A."/>
            <person name="Tang H."/>
            <person name="Rombauts S."/>
            <person name="Zhao P.X."/>
            <person name="Zhou P."/>
            <person name="Barbe V."/>
            <person name="Bardou P."/>
            <person name="Bechner M."/>
            <person name="Bellec A."/>
            <person name="Berger A."/>
            <person name="Berges H."/>
            <person name="Bidwell S."/>
            <person name="Bisseling T."/>
            <person name="Choisne N."/>
            <person name="Couloux A."/>
            <person name="Denny R."/>
            <person name="Deshpande S."/>
            <person name="Dai X."/>
            <person name="Doyle J.J."/>
            <person name="Dudez A.M."/>
            <person name="Farmer A.D."/>
            <person name="Fouteau S."/>
            <person name="Franken C."/>
            <person name="Gibelin C."/>
            <person name="Gish J."/>
            <person name="Goldstein S."/>
            <person name="Gonzalez A.J."/>
            <person name="Green P.J."/>
            <person name="Hallab A."/>
            <person name="Hartog M."/>
            <person name="Hua A."/>
            <person name="Humphray S.J."/>
            <person name="Jeong D.H."/>
            <person name="Jing Y."/>
            <person name="Jocker A."/>
            <person name="Kenton S.M."/>
            <person name="Kim D.J."/>
            <person name="Klee K."/>
            <person name="Lai H."/>
            <person name="Lang C."/>
            <person name="Lin S."/>
            <person name="Macmil S.L."/>
            <person name="Magdelenat G."/>
            <person name="Matthews L."/>
            <person name="McCorrison J."/>
            <person name="Monaghan E.L."/>
            <person name="Mun J.H."/>
            <person name="Najar F.Z."/>
            <person name="Nicholson C."/>
            <person name="Noirot C."/>
            <person name="O'Bleness M."/>
            <person name="Paule C.R."/>
            <person name="Poulain J."/>
            <person name="Prion F."/>
            <person name="Qin B."/>
            <person name="Qu C."/>
            <person name="Retzel E.F."/>
            <person name="Riddle C."/>
            <person name="Sallet E."/>
            <person name="Samain S."/>
            <person name="Samson N."/>
            <person name="Sanders I."/>
            <person name="Saurat O."/>
            <person name="Scarpelli C."/>
            <person name="Schiex T."/>
            <person name="Segurens B."/>
            <person name="Severin A.J."/>
            <person name="Sherrier D.J."/>
            <person name="Shi R."/>
            <person name="Sims S."/>
            <person name="Singer S.R."/>
            <person name="Sinharoy S."/>
            <person name="Sterck L."/>
            <person name="Viollet A."/>
            <person name="Wang B.B."/>
            <person name="Wang K."/>
            <person name="Wang M."/>
            <person name="Wang X."/>
            <person name="Warfsmann J."/>
            <person name="Weissenbach J."/>
            <person name="White D.D."/>
            <person name="White J.D."/>
            <person name="Wiley G.B."/>
            <person name="Wincker P."/>
            <person name="Xing Y."/>
            <person name="Yang L."/>
            <person name="Yao Z."/>
            <person name="Ying F."/>
            <person name="Zhai J."/>
            <person name="Zhou L."/>
            <person name="Zuber A."/>
            <person name="Denarie J."/>
            <person name="Dixon R.A."/>
            <person name="May G.D."/>
            <person name="Schwartz D.C."/>
            <person name="Rogers J."/>
            <person name="Quetier F."/>
            <person name="Town C.D."/>
            <person name="Roe B.A."/>
        </authorList>
    </citation>
    <scope>NUCLEOTIDE SEQUENCE [LARGE SCALE GENOMIC DNA]</scope>
    <source>
        <strain evidence="2">A17</strain>
        <strain evidence="3 4">cv. Jemalong A17</strain>
    </source>
</reference>
<reference evidence="2 4" key="2">
    <citation type="journal article" date="2014" name="BMC Genomics">
        <title>An improved genome release (version Mt4.0) for the model legume Medicago truncatula.</title>
        <authorList>
            <person name="Tang H."/>
            <person name="Krishnakumar V."/>
            <person name="Bidwell S."/>
            <person name="Rosen B."/>
            <person name="Chan A."/>
            <person name="Zhou S."/>
            <person name="Gentzbittel L."/>
            <person name="Childs K.L."/>
            <person name="Yandell M."/>
            <person name="Gundlach H."/>
            <person name="Mayer K.F."/>
            <person name="Schwartz D.C."/>
            <person name="Town C.D."/>
        </authorList>
    </citation>
    <scope>GENOME REANNOTATION</scope>
    <source>
        <strain evidence="3 4">cv. Jemalong A17</strain>
    </source>
</reference>
<dbReference type="PaxDb" id="3880-AES60726"/>
<feature type="region of interest" description="Disordered" evidence="1">
    <location>
        <begin position="70"/>
        <end position="90"/>
    </location>
</feature>
<reference evidence="3" key="3">
    <citation type="submission" date="2015-04" db="UniProtKB">
        <authorList>
            <consortium name="EnsemblPlants"/>
        </authorList>
    </citation>
    <scope>IDENTIFICATION</scope>
    <source>
        <strain evidence="3">cv. Jemalong A17</strain>
    </source>
</reference>
<gene>
    <name evidence="2" type="ordered locus">MTR_1g064160</name>
</gene>
<evidence type="ECO:0000313" key="4">
    <source>
        <dbReference type="Proteomes" id="UP000002051"/>
    </source>
</evidence>
<feature type="compositionally biased region" description="Basic and acidic residues" evidence="1">
    <location>
        <begin position="73"/>
        <end position="90"/>
    </location>
</feature>